<feature type="domain" description="Stomatal closure-related actin-binding protein coiled-coil" evidence="3">
    <location>
        <begin position="214"/>
        <end position="250"/>
    </location>
</feature>
<name>A0A8J4R7G7_9ROSI</name>
<keyword evidence="5" id="KW-1185">Reference proteome</keyword>
<proteinExistence type="predicted"/>
<organism evidence="4 5">
    <name type="scientific">Castanea mollissima</name>
    <name type="common">Chinese chestnut</name>
    <dbReference type="NCBI Taxonomy" id="60419"/>
    <lineage>
        <taxon>Eukaryota</taxon>
        <taxon>Viridiplantae</taxon>
        <taxon>Streptophyta</taxon>
        <taxon>Embryophyta</taxon>
        <taxon>Tracheophyta</taxon>
        <taxon>Spermatophyta</taxon>
        <taxon>Magnoliopsida</taxon>
        <taxon>eudicotyledons</taxon>
        <taxon>Gunneridae</taxon>
        <taxon>Pentapetalae</taxon>
        <taxon>rosids</taxon>
        <taxon>fabids</taxon>
        <taxon>Fagales</taxon>
        <taxon>Fagaceae</taxon>
        <taxon>Castanea</taxon>
    </lineage>
</organism>
<evidence type="ECO:0000259" key="2">
    <source>
        <dbReference type="Pfam" id="PF13456"/>
    </source>
</evidence>
<dbReference type="PANTHER" id="PTHR47723">
    <property type="entry name" value="OS05G0353850 PROTEIN"/>
    <property type="match status" value="1"/>
</dbReference>
<dbReference type="GO" id="GO:0003676">
    <property type="term" value="F:nucleic acid binding"/>
    <property type="evidence" value="ECO:0007669"/>
    <property type="project" value="InterPro"/>
</dbReference>
<dbReference type="EMBL" id="JRKL02001004">
    <property type="protein sequence ID" value="KAF3966697.1"/>
    <property type="molecule type" value="Genomic_DNA"/>
</dbReference>
<dbReference type="InterPro" id="IPR053151">
    <property type="entry name" value="RNase_H-like"/>
</dbReference>
<dbReference type="OrthoDB" id="1436613at2759"/>
<evidence type="ECO:0000313" key="4">
    <source>
        <dbReference type="EMBL" id="KAF3966697.1"/>
    </source>
</evidence>
<dbReference type="GO" id="GO:0004523">
    <property type="term" value="F:RNA-DNA hybrid ribonuclease activity"/>
    <property type="evidence" value="ECO:0007669"/>
    <property type="project" value="InterPro"/>
</dbReference>
<evidence type="ECO:0000259" key="3">
    <source>
        <dbReference type="Pfam" id="PF16712"/>
    </source>
</evidence>
<gene>
    <name evidence="4" type="ORF">CMV_009223</name>
</gene>
<keyword evidence="1" id="KW-1133">Transmembrane helix</keyword>
<dbReference type="AlphaFoldDB" id="A0A8J4R7G7"/>
<dbReference type="InterPro" id="IPR036397">
    <property type="entry name" value="RNaseH_sf"/>
</dbReference>
<keyword evidence="1" id="KW-0812">Transmembrane</keyword>
<evidence type="ECO:0000256" key="1">
    <source>
        <dbReference type="SAM" id="Phobius"/>
    </source>
</evidence>
<sequence length="252" mass="28517">MDWIKANAHCNMLAQGKCYAWAHFFLFGIWHLWLRRNKLMFQPLNTPQNLFQTVEAQVYEFCICVLDQIKPRRSTTITVGWVKPLERWVKLNMDGAVKGNPGMAGCGELLRDCHGNWLWGFARAIGITSSLSAELWAIRDGLARCCHLSIEAVEVEVDASVATSLISKDTHTNGELSSLIDDCRNLMKNIQQVSIQPFVLRSQLYSSVKDRTQVGRELVVEALAVQLTQREGELIQEKAEVKKLANFLKQGI</sequence>
<reference evidence="4" key="1">
    <citation type="submission" date="2020-03" db="EMBL/GenBank/DDBJ databases">
        <title>Castanea mollissima Vanexum genome sequencing.</title>
        <authorList>
            <person name="Staton M."/>
        </authorList>
    </citation>
    <scope>NUCLEOTIDE SEQUENCE</scope>
    <source>
        <tissue evidence="4">Leaf</tissue>
    </source>
</reference>
<dbReference type="Gene3D" id="3.30.420.10">
    <property type="entry name" value="Ribonuclease H-like superfamily/Ribonuclease H"/>
    <property type="match status" value="1"/>
</dbReference>
<protein>
    <recommendedName>
        <fullName evidence="6">RNase H type-1 domain-containing protein</fullName>
    </recommendedName>
</protein>
<feature type="transmembrane region" description="Helical" evidence="1">
    <location>
        <begin position="12"/>
        <end position="34"/>
    </location>
</feature>
<feature type="domain" description="RNase H type-1" evidence="2">
    <location>
        <begin position="92"/>
        <end position="201"/>
    </location>
</feature>
<dbReference type="InterPro" id="IPR012337">
    <property type="entry name" value="RNaseH-like_sf"/>
</dbReference>
<dbReference type="Pfam" id="PF16712">
    <property type="entry name" value="SCAB_CC"/>
    <property type="match status" value="1"/>
</dbReference>
<evidence type="ECO:0008006" key="6">
    <source>
        <dbReference type="Google" id="ProtNLM"/>
    </source>
</evidence>
<dbReference type="InterPro" id="IPR044730">
    <property type="entry name" value="RNase_H-like_dom_plant"/>
</dbReference>
<dbReference type="PANTHER" id="PTHR47723:SF19">
    <property type="entry name" value="POLYNUCLEOTIDYL TRANSFERASE, RIBONUCLEASE H-LIKE SUPERFAMILY PROTEIN"/>
    <property type="match status" value="1"/>
</dbReference>
<dbReference type="Pfam" id="PF13456">
    <property type="entry name" value="RVT_3"/>
    <property type="match status" value="1"/>
</dbReference>
<keyword evidence="1" id="KW-0472">Membrane</keyword>
<dbReference type="SUPFAM" id="SSF53098">
    <property type="entry name" value="Ribonuclease H-like"/>
    <property type="match status" value="1"/>
</dbReference>
<accession>A0A8J4R7G7</accession>
<comment type="caution">
    <text evidence="4">The sequence shown here is derived from an EMBL/GenBank/DDBJ whole genome shotgun (WGS) entry which is preliminary data.</text>
</comment>
<dbReference type="InterPro" id="IPR002156">
    <property type="entry name" value="RNaseH_domain"/>
</dbReference>
<dbReference type="InterPro" id="IPR032009">
    <property type="entry name" value="SCAB_CC"/>
</dbReference>
<evidence type="ECO:0000313" key="5">
    <source>
        <dbReference type="Proteomes" id="UP000737018"/>
    </source>
</evidence>
<dbReference type="Proteomes" id="UP000737018">
    <property type="component" value="Unassembled WGS sequence"/>
</dbReference>
<dbReference type="CDD" id="cd06222">
    <property type="entry name" value="RNase_H_like"/>
    <property type="match status" value="1"/>
</dbReference>